<dbReference type="GO" id="GO:0006888">
    <property type="term" value="P:endoplasmic reticulum to Golgi vesicle-mediated transport"/>
    <property type="evidence" value="ECO:0007669"/>
    <property type="project" value="TreeGrafter"/>
</dbReference>
<reference evidence="2 3" key="1">
    <citation type="journal article" date="2016" name="Genome Biol. Evol.">
        <title>Gene Family Evolution Reflects Adaptation to Soil Environmental Stressors in the Genome of the Collembolan Orchesella cincta.</title>
        <authorList>
            <person name="Faddeeva-Vakhrusheva A."/>
            <person name="Derks M.F."/>
            <person name="Anvar S.Y."/>
            <person name="Agamennone V."/>
            <person name="Suring W."/>
            <person name="Smit S."/>
            <person name="van Straalen N.M."/>
            <person name="Roelofs D."/>
        </authorList>
    </citation>
    <scope>NUCLEOTIDE SEQUENCE [LARGE SCALE GENOMIC DNA]</scope>
    <source>
        <tissue evidence="2">Mixed pool</tissue>
    </source>
</reference>
<evidence type="ECO:0000259" key="1">
    <source>
        <dbReference type="Pfam" id="PF05050"/>
    </source>
</evidence>
<name>A0A1D2MB88_ORCCI</name>
<protein>
    <submittedName>
        <fullName evidence="2">Protein Star</fullName>
    </submittedName>
</protein>
<dbReference type="GO" id="GO:0005794">
    <property type="term" value="C:Golgi apparatus"/>
    <property type="evidence" value="ECO:0007669"/>
    <property type="project" value="TreeGrafter"/>
</dbReference>
<evidence type="ECO:0000313" key="2">
    <source>
        <dbReference type="EMBL" id="ODM90268.1"/>
    </source>
</evidence>
<dbReference type="PANTHER" id="PTHR34009">
    <property type="entry name" value="PROTEIN STAR"/>
    <property type="match status" value="1"/>
</dbReference>
<dbReference type="OMA" id="MITHKEW"/>
<comment type="caution">
    <text evidence="2">The sequence shown here is derived from an EMBL/GenBank/DDBJ whole genome shotgun (WGS) entry which is preliminary data.</text>
</comment>
<dbReference type="AlphaFoldDB" id="A0A1D2MB88"/>
<feature type="domain" description="Methyltransferase FkbM" evidence="1">
    <location>
        <begin position="23"/>
        <end position="101"/>
    </location>
</feature>
<accession>A0A1D2MB88</accession>
<dbReference type="InterPro" id="IPR053202">
    <property type="entry name" value="EGF_Rcpt_Signaling_Reg"/>
</dbReference>
<dbReference type="InterPro" id="IPR006342">
    <property type="entry name" value="FkbM_mtfrase"/>
</dbReference>
<sequence length="129" mass="14778">MITHKEWNGIGNIPNLYKENKGPIWKGDFSEPFAVQCFPLYSLLLAIGRTSVDYMSLDIEGAEFEILKTIPFDKVSFKVISVEVNQKEQQVMEFLKMRGYISVASVREPYVDDVIFVHTDLLQSSTPKQ</sequence>
<dbReference type="PANTHER" id="PTHR34009:SF2">
    <property type="entry name" value="PROTEIN STAR"/>
    <property type="match status" value="1"/>
</dbReference>
<dbReference type="InterPro" id="IPR029063">
    <property type="entry name" value="SAM-dependent_MTases_sf"/>
</dbReference>
<dbReference type="EMBL" id="LJIJ01002075">
    <property type="protein sequence ID" value="ODM90268.1"/>
    <property type="molecule type" value="Genomic_DNA"/>
</dbReference>
<dbReference type="Proteomes" id="UP000094527">
    <property type="component" value="Unassembled WGS sequence"/>
</dbReference>
<organism evidence="2 3">
    <name type="scientific">Orchesella cincta</name>
    <name type="common">Springtail</name>
    <name type="synonym">Podura cincta</name>
    <dbReference type="NCBI Taxonomy" id="48709"/>
    <lineage>
        <taxon>Eukaryota</taxon>
        <taxon>Metazoa</taxon>
        <taxon>Ecdysozoa</taxon>
        <taxon>Arthropoda</taxon>
        <taxon>Hexapoda</taxon>
        <taxon>Collembola</taxon>
        <taxon>Entomobryomorpha</taxon>
        <taxon>Entomobryoidea</taxon>
        <taxon>Orchesellidae</taxon>
        <taxon>Orchesellinae</taxon>
        <taxon>Orchesella</taxon>
    </lineage>
</organism>
<dbReference type="Gene3D" id="3.40.50.150">
    <property type="entry name" value="Vaccinia Virus protein VP39"/>
    <property type="match status" value="1"/>
</dbReference>
<gene>
    <name evidence="2" type="ORF">Ocin01_16413</name>
</gene>
<dbReference type="GO" id="GO:0005886">
    <property type="term" value="C:plasma membrane"/>
    <property type="evidence" value="ECO:0007669"/>
    <property type="project" value="TreeGrafter"/>
</dbReference>
<keyword evidence="3" id="KW-1185">Reference proteome</keyword>
<proteinExistence type="predicted"/>
<dbReference type="GO" id="GO:0005789">
    <property type="term" value="C:endoplasmic reticulum membrane"/>
    <property type="evidence" value="ECO:0007669"/>
    <property type="project" value="TreeGrafter"/>
</dbReference>
<evidence type="ECO:0000313" key="3">
    <source>
        <dbReference type="Proteomes" id="UP000094527"/>
    </source>
</evidence>
<dbReference type="GO" id="GO:0031902">
    <property type="term" value="C:late endosome membrane"/>
    <property type="evidence" value="ECO:0007669"/>
    <property type="project" value="TreeGrafter"/>
</dbReference>
<dbReference type="STRING" id="48709.A0A1D2MB88"/>
<dbReference type="GO" id="GO:0016197">
    <property type="term" value="P:endosomal transport"/>
    <property type="evidence" value="ECO:0007669"/>
    <property type="project" value="TreeGrafter"/>
</dbReference>
<dbReference type="Pfam" id="PF05050">
    <property type="entry name" value="Methyltransf_21"/>
    <property type="match status" value="1"/>
</dbReference>
<dbReference type="OrthoDB" id="6357215at2759"/>